<name>A0A6I8N0M9_ORNAN</name>
<dbReference type="Ensembl" id="ENSOANT00000075492.1">
    <property type="protein sequence ID" value="ENSOANP00000034461.1"/>
    <property type="gene ID" value="ENSOANG00000005856.4"/>
</dbReference>
<dbReference type="InterPro" id="IPR030564">
    <property type="entry name" value="Myotubularin"/>
</dbReference>
<organism evidence="9 10">
    <name type="scientific">Ornithorhynchus anatinus</name>
    <name type="common">Duckbill platypus</name>
    <dbReference type="NCBI Taxonomy" id="9258"/>
    <lineage>
        <taxon>Eukaryota</taxon>
        <taxon>Metazoa</taxon>
        <taxon>Chordata</taxon>
        <taxon>Craniata</taxon>
        <taxon>Vertebrata</taxon>
        <taxon>Euteleostomi</taxon>
        <taxon>Mammalia</taxon>
        <taxon>Monotremata</taxon>
        <taxon>Ornithorhynchidae</taxon>
        <taxon>Ornithorhynchus</taxon>
    </lineage>
</organism>
<feature type="compositionally biased region" description="Low complexity" evidence="5">
    <location>
        <begin position="14"/>
        <end position="26"/>
    </location>
</feature>
<protein>
    <submittedName>
        <fullName evidence="9">SET binding factor 2</fullName>
    </submittedName>
</protein>
<dbReference type="InterPro" id="IPR011993">
    <property type="entry name" value="PH-like_dom_sf"/>
</dbReference>
<dbReference type="InParanoid" id="A0A6I8N0M9"/>
<dbReference type="SUPFAM" id="SSF52799">
    <property type="entry name" value="(Phosphotyrosine protein) phosphatases II"/>
    <property type="match status" value="1"/>
</dbReference>
<keyword evidence="4" id="KW-0344">Guanine-nucleotide releasing factor</keyword>
<dbReference type="FunCoup" id="A0A6I8N0M9">
    <property type="interactions" value="2498"/>
</dbReference>
<dbReference type="FunFam" id="2.30.29.30:FF:000093">
    <property type="entry name" value="SET binding factor 2"/>
    <property type="match status" value="1"/>
</dbReference>
<dbReference type="PANTHER" id="PTHR10807">
    <property type="entry name" value="MYOTUBULARIN-RELATED"/>
    <property type="match status" value="1"/>
</dbReference>
<feature type="region of interest" description="Disordered" evidence="5">
    <location>
        <begin position="1"/>
        <end position="84"/>
    </location>
</feature>
<dbReference type="GO" id="GO:0005774">
    <property type="term" value="C:vacuolar membrane"/>
    <property type="evidence" value="ECO:0007669"/>
    <property type="project" value="Ensembl"/>
</dbReference>
<dbReference type="SMART" id="SM00799">
    <property type="entry name" value="DENN"/>
    <property type="match status" value="1"/>
</dbReference>
<feature type="domain" description="PH" evidence="6">
    <location>
        <begin position="1952"/>
        <end position="2056"/>
    </location>
</feature>
<dbReference type="SMART" id="SM00568">
    <property type="entry name" value="GRAM"/>
    <property type="match status" value="1"/>
</dbReference>
<feature type="compositionally biased region" description="Gly residues" evidence="5">
    <location>
        <begin position="1"/>
        <end position="13"/>
    </location>
</feature>
<dbReference type="GO" id="GO:0019902">
    <property type="term" value="F:phosphatase binding"/>
    <property type="evidence" value="ECO:0007669"/>
    <property type="project" value="Ensembl"/>
</dbReference>
<evidence type="ECO:0000256" key="4">
    <source>
        <dbReference type="ARBA" id="ARBA00022658"/>
    </source>
</evidence>
<keyword evidence="3" id="KW-0963">Cytoplasm</keyword>
<dbReference type="GO" id="GO:0035091">
    <property type="term" value="F:phosphatidylinositol binding"/>
    <property type="evidence" value="ECO:0007669"/>
    <property type="project" value="Ensembl"/>
</dbReference>
<dbReference type="GO" id="GO:0016020">
    <property type="term" value="C:membrane"/>
    <property type="evidence" value="ECO:0000318"/>
    <property type="project" value="GO_Central"/>
</dbReference>
<dbReference type="Pfam" id="PF03456">
    <property type="entry name" value="uDENN"/>
    <property type="match status" value="1"/>
</dbReference>
<reference evidence="9 10" key="1">
    <citation type="journal article" date="2008" name="Nature">
        <title>Genome analysis of the platypus reveals unique signatures of evolution.</title>
        <authorList>
            <person name="Warren W.C."/>
            <person name="Hillier L.W."/>
            <person name="Marshall Graves J.A."/>
            <person name="Birney E."/>
            <person name="Ponting C.P."/>
            <person name="Grutzner F."/>
            <person name="Belov K."/>
            <person name="Miller W."/>
            <person name="Clarke L."/>
            <person name="Chinwalla A.T."/>
            <person name="Yang S.P."/>
            <person name="Heger A."/>
            <person name="Locke D.P."/>
            <person name="Miethke P."/>
            <person name="Waters P.D."/>
            <person name="Veyrunes F."/>
            <person name="Fulton L."/>
            <person name="Fulton B."/>
            <person name="Graves T."/>
            <person name="Wallis J."/>
            <person name="Puente X.S."/>
            <person name="Lopez-Otin C."/>
            <person name="Ordonez G.R."/>
            <person name="Eichler E.E."/>
            <person name="Chen L."/>
            <person name="Cheng Z."/>
            <person name="Deakin J.E."/>
            <person name="Alsop A."/>
            <person name="Thompson K."/>
            <person name="Kirby P."/>
            <person name="Papenfuss A.T."/>
            <person name="Wakefield M.J."/>
            <person name="Olender T."/>
            <person name="Lancet D."/>
            <person name="Huttley G.A."/>
            <person name="Smit A.F."/>
            <person name="Pask A."/>
            <person name="Temple-Smith P."/>
            <person name="Batzer M.A."/>
            <person name="Walker J.A."/>
            <person name="Konkel M.K."/>
            <person name="Harris R.S."/>
            <person name="Whittington C.M."/>
            <person name="Wong E.S."/>
            <person name="Gemmell N.J."/>
            <person name="Buschiazzo E."/>
            <person name="Vargas Jentzsch I.M."/>
            <person name="Merkel A."/>
            <person name="Schmitz J."/>
            <person name="Zemann A."/>
            <person name="Churakov G."/>
            <person name="Kriegs J.O."/>
            <person name="Brosius J."/>
            <person name="Murchison E.P."/>
            <person name="Sachidanandam R."/>
            <person name="Smith C."/>
            <person name="Hannon G.J."/>
            <person name="Tsend-Ayush E."/>
            <person name="McMillan D."/>
            <person name="Attenborough R."/>
            <person name="Rens W."/>
            <person name="Ferguson-Smith M."/>
            <person name="Lefevre C.M."/>
            <person name="Sharp J.A."/>
            <person name="Nicholas K.R."/>
            <person name="Ray D.A."/>
            <person name="Kube M."/>
            <person name="Reinhardt R."/>
            <person name="Pringle T.H."/>
            <person name="Taylor J."/>
            <person name="Jones R.C."/>
            <person name="Nixon B."/>
            <person name="Dacheux J.L."/>
            <person name="Niwa H."/>
            <person name="Sekita Y."/>
            <person name="Huang X."/>
            <person name="Stark A."/>
            <person name="Kheradpour P."/>
            <person name="Kellis M."/>
            <person name="Flicek P."/>
            <person name="Chen Y."/>
            <person name="Webber C."/>
            <person name="Hardison R."/>
            <person name="Nelson J."/>
            <person name="Hallsworth-Pepin K."/>
            <person name="Delehaunty K."/>
            <person name="Markovic C."/>
            <person name="Minx P."/>
            <person name="Feng Y."/>
            <person name="Kremitzki C."/>
            <person name="Mitreva M."/>
            <person name="Glasscock J."/>
            <person name="Wylie T."/>
            <person name="Wohldmann P."/>
            <person name="Thiru P."/>
            <person name="Nhan M.N."/>
            <person name="Pohl C.S."/>
            <person name="Smith S.M."/>
            <person name="Hou S."/>
            <person name="Nefedov M."/>
            <person name="de Jong P.J."/>
            <person name="Renfree M.B."/>
            <person name="Mardis E.R."/>
            <person name="Wilson R.K."/>
        </authorList>
    </citation>
    <scope>NUCLEOTIDE SEQUENCE [LARGE SCALE GENOMIC DNA]</scope>
    <source>
        <strain evidence="9 10">Glennie</strain>
    </source>
</reference>
<proteinExistence type="inferred from homology"/>
<reference evidence="9" key="2">
    <citation type="submission" date="2025-08" db="UniProtKB">
        <authorList>
            <consortium name="Ensembl"/>
        </authorList>
    </citation>
    <scope>IDENTIFICATION</scope>
    <source>
        <strain evidence="9">Glennie</strain>
    </source>
</reference>
<dbReference type="Pfam" id="PF12335">
    <property type="entry name" value="SBF2"/>
    <property type="match status" value="1"/>
</dbReference>
<dbReference type="Pfam" id="PF02141">
    <property type="entry name" value="DENN"/>
    <property type="match status" value="1"/>
</dbReference>
<dbReference type="InterPro" id="IPR037823">
    <property type="entry name" value="MTMR13_PH-GRAM"/>
</dbReference>
<dbReference type="CDD" id="cd01235">
    <property type="entry name" value="PH_Sbf1_hMTMR5"/>
    <property type="match status" value="1"/>
</dbReference>
<dbReference type="InterPro" id="IPR001849">
    <property type="entry name" value="PH_domain"/>
</dbReference>
<keyword evidence="10" id="KW-1185">Reference proteome</keyword>
<dbReference type="InterPro" id="IPR022096">
    <property type="entry name" value="SBF1/SBF2"/>
</dbReference>
<dbReference type="InterPro" id="IPR010569">
    <property type="entry name" value="Myotubularin-like_Pase_dom"/>
</dbReference>
<dbReference type="FunFam" id="3.40.50.11500:FF:000006">
    <property type="entry name" value="SET binding factor 2"/>
    <property type="match status" value="1"/>
</dbReference>
<dbReference type="InterPro" id="IPR037516">
    <property type="entry name" value="Tripartite_DENN"/>
</dbReference>
<dbReference type="SMART" id="SM00800">
    <property type="entry name" value="uDENN"/>
    <property type="match status" value="1"/>
</dbReference>
<dbReference type="InterPro" id="IPR043153">
    <property type="entry name" value="DENN_C"/>
</dbReference>
<evidence type="ECO:0000259" key="7">
    <source>
        <dbReference type="PROSITE" id="PS50211"/>
    </source>
</evidence>
<evidence type="ECO:0000259" key="8">
    <source>
        <dbReference type="PROSITE" id="PS51339"/>
    </source>
</evidence>
<dbReference type="Pfam" id="PF00169">
    <property type="entry name" value="PH"/>
    <property type="match status" value="1"/>
</dbReference>
<dbReference type="GO" id="GO:0042802">
    <property type="term" value="F:identical protein binding"/>
    <property type="evidence" value="ECO:0007669"/>
    <property type="project" value="Ensembl"/>
</dbReference>
<dbReference type="Pfam" id="PF02893">
    <property type="entry name" value="GRAM"/>
    <property type="match status" value="1"/>
</dbReference>
<dbReference type="GO" id="GO:0005737">
    <property type="term" value="C:cytoplasm"/>
    <property type="evidence" value="ECO:0000318"/>
    <property type="project" value="GO_Central"/>
</dbReference>
<comment type="similarity">
    <text evidence="2">Belongs to the protein-tyrosine phosphatase family. Non-receptor class myotubularin subfamily.</text>
</comment>
<dbReference type="InterPro" id="IPR001194">
    <property type="entry name" value="cDENN_dom"/>
</dbReference>
<gene>
    <name evidence="9" type="primary">SBF2</name>
</gene>
<reference evidence="9" key="3">
    <citation type="submission" date="2025-09" db="UniProtKB">
        <authorList>
            <consortium name="Ensembl"/>
        </authorList>
    </citation>
    <scope>IDENTIFICATION</scope>
    <source>
        <strain evidence="9">Glennie</strain>
    </source>
</reference>
<dbReference type="InterPro" id="IPR029021">
    <property type="entry name" value="Prot-tyrosine_phosphatase-like"/>
</dbReference>
<dbReference type="Gene3D" id="2.30.29.30">
    <property type="entry name" value="Pleckstrin-homology domain (PH domain)/Phosphotyrosine-binding domain (PTB)"/>
    <property type="match status" value="2"/>
</dbReference>
<dbReference type="SMART" id="SM00801">
    <property type="entry name" value="dDENN"/>
    <property type="match status" value="1"/>
</dbReference>
<dbReference type="InterPro" id="IPR004182">
    <property type="entry name" value="GRAM"/>
</dbReference>
<feature type="compositionally biased region" description="Acidic residues" evidence="5">
    <location>
        <begin position="54"/>
        <end position="64"/>
    </location>
</feature>
<evidence type="ECO:0000256" key="5">
    <source>
        <dbReference type="SAM" id="MobiDB-lite"/>
    </source>
</evidence>
<dbReference type="InterPro" id="IPR005113">
    <property type="entry name" value="uDENN_dom"/>
</dbReference>
<dbReference type="GeneTree" id="ENSGT00940000155385"/>
<evidence type="ECO:0000256" key="1">
    <source>
        <dbReference type="ARBA" id="ARBA00004496"/>
    </source>
</evidence>
<dbReference type="FunFam" id="3.30.450.200:FF:000004">
    <property type="entry name" value="SET binding factor 2"/>
    <property type="match status" value="1"/>
</dbReference>
<dbReference type="Gene3D" id="3.30.450.200">
    <property type="match status" value="1"/>
</dbReference>
<dbReference type="Gene3D" id="3.40.50.11500">
    <property type="match status" value="1"/>
</dbReference>
<dbReference type="PROSITE" id="PS50211">
    <property type="entry name" value="DENN"/>
    <property type="match status" value="1"/>
</dbReference>
<dbReference type="Pfam" id="PF06602">
    <property type="entry name" value="Myotub-related"/>
    <property type="match status" value="1"/>
</dbReference>
<evidence type="ECO:0000313" key="9">
    <source>
        <dbReference type="Ensembl" id="ENSOANP00000034461.1"/>
    </source>
</evidence>
<dbReference type="PROSITE" id="PS50003">
    <property type="entry name" value="PH_DOMAIN"/>
    <property type="match status" value="1"/>
</dbReference>
<feature type="domain" description="UDENN" evidence="7">
    <location>
        <begin position="138"/>
        <end position="557"/>
    </location>
</feature>
<dbReference type="Proteomes" id="UP000002279">
    <property type="component" value="Chromosome 3"/>
</dbReference>
<dbReference type="PROSITE" id="PS51339">
    <property type="entry name" value="PPASE_MYOTUBULARIN"/>
    <property type="match status" value="1"/>
</dbReference>
<comment type="subcellular location">
    <subcellularLocation>
        <location evidence="1">Cytoplasm</location>
    </subcellularLocation>
</comment>
<dbReference type="SUPFAM" id="SSF50729">
    <property type="entry name" value="PH domain-like"/>
    <property type="match status" value="2"/>
</dbReference>
<sequence>MNAGRAGGGGGRRSGAPRAGAEGASSVVKHGRGVAAAASAAPGKMLRRCPAAAAEEEEEEEEEEEGRRPARTLGPAARARRPRPWPGWLTTSSWWAMTTRRQERVVPGSVSFTCPFRVRVSLVSSKKTHPWEGWGTGKFKGDVQGDPRGSGEGLGKIIQRFPQKDWEDTPFPQGIELFCQPGGWQLSKERKQPTFFMVVLTDIDSERHYCSCLTFYEAEINLQGSKHEEIEGEEEVSGLIQPAEVFAPKSLVLVSRLDYPDIFRACLGLIYTVYVDSLSVSLESLIANLCACLVPASGGSQKLFSLGAGDRQLIQTPLYDSLPVTGTSVALLFQQLGIQNVLSLFCAVLTENKVLFHSASFQRLSDACRALESLMFPLKYSYPYIPILPGQLLEVLSSPTPFIIGVHSIFRSDVHELLDVIIADLDGGTIKIPECIHLSPLPEPLLHQTQTALSLILHPDLEVADYAFPPPRTALSHSKMLDKEVRAVFLRLFAQLFQGYRSCLQLIRIHAEPVIHFHKTAFLGQRGLIENDFLTKVLNGMAFAGFVSERGPPYRSCDLFDELVAFEVERIKVEDSNPLKLIKHIRELAEQLFRNENPNPHMAFQKVPRPTEGSHLRVHILPFPKINETRVQELLQEGLAKNQITPPPSRVEKKCVVPAGLPVVSIMDKVTTVFNSAQRLEVVRNCIAFIFENKVLETEKTLPAALRALKGKAARQCLTQELGLHVQQNRAILDHQQFDYIVRMMNCTLQDCSSLEEYNIAAALLPLTSAFYRKLAPGVSQFAYTCVQDHPIWANQQFWETTFYNDVQNQVRSLYLSAKEDNHTAQLKQKMPDSYGIRADVRVCGQKGKENREKTPSSPNQEKSAMDLAAEQLHMWPTLSKQTQQELVQNEESTVFSQAIHFANLMVNLLVPLDTSKNKLLRTSATADWESGSNSIVTNSIAGSVAESYDTESGFEDSESNDIANSVVRFITRFIDKVCTESGVTQDHIKSLHCMIPGIVAMHIETLEAVHRESRRLPPIQKPKILRPTLLPGEEIVCEGLRVLLDPDGREEATGGLLGGPHILPAEGALFLTTYRIIFKGTPHDQLVGEHTVMRSFPIASITKEKKITIQNQLQQNMQEGLQITSASFQLIKVAFDEEVSPEVVEIFKKQLMKYRYPQSIFSTFAFAAGQTAPQIILPKQKEKNTSFRTFSKTIVKGAKRAGKMTIGRQYLLKKKTGTIVEERGNRAGWNEDDDISVSDDSELPTSTTLKASEKSTMEQLVERACFRDYQRLGLGTISGSSSRSKSEYFRITASNRMYSLCRSYPGLLVVPQAVQDSSLQRVARCYRHNRLPVVCWKNSKANTLLLRAGGFHGKGVVGLFKSQNQHTTVPASSLDSSSSIEQEKYLQALLNAISVHQKMSGNNTLTVRPAFALSPGTQRRASRMSTVLKQIVPEHLDVNVSNSFARGVLGYRDKCFTHSNLKSSAKGRVHNPGVWASLRSSNRFISSQTSFVDVGARLAGKDHAASFSNSAYLQNQLLKRQAALYIFGEKSQLRGFKLEFALNCEFIPIEFNDIRQVKASFKKLMRACVPSTIPADSEVTFLKALGESEWFPQLHRIMQLAVVVSEVLESGSSVLVCLEDGWDITAQIVSLVQLLSDPFYRTLEGFRMLVEKEWLSFGHRFSQRSNLTPNCQGSGFTPIFLQFLDCVHQIHNQYPTEFEFNQYYLKFLAFHYVSNRFKTFLLDSDYERLEHGTLFEDKGDKHAKKGICIWECIDKMHKRNPIFFNYLYAPTEIEALKPSLNMSSFKKWDYYMEETLATGPSYDWTMLTTKYISPEEVDQGNGAVPQSKRKIVWPCYDDISRVQPDAITSLFTEIERLEHKLNQAPEKWQLLWERIKVSLKDDARQDHPRRHPSGSSGIMSANLHSYQKRSVLHLPDSGLGEEQSASISPSNGVDRRATTLYNQFTSKNDENRSFEGTLYKRGALLKGWKPRWFVLDVTKHQLRYYDSGEDTSCKGHIDLAEVETVIPATPTIGAPKHTSDKAFFDLKTSKRVYNFCAQDTQSAQQWMDRIQSCILDA</sequence>
<dbReference type="CDD" id="cd13339">
    <property type="entry name" value="PH-GRAM_MTMR13"/>
    <property type="match status" value="1"/>
</dbReference>
<accession>A0A6I8N0M9</accession>
<evidence type="ECO:0000256" key="2">
    <source>
        <dbReference type="ARBA" id="ARBA00007471"/>
    </source>
</evidence>
<dbReference type="GO" id="GO:0005085">
    <property type="term" value="F:guanyl-nucleotide exchange factor activity"/>
    <property type="evidence" value="ECO:0000318"/>
    <property type="project" value="GO_Central"/>
</dbReference>
<evidence type="ECO:0000256" key="3">
    <source>
        <dbReference type="ARBA" id="ARBA00022490"/>
    </source>
</evidence>
<evidence type="ECO:0000259" key="6">
    <source>
        <dbReference type="PROSITE" id="PS50003"/>
    </source>
</evidence>
<evidence type="ECO:0000313" key="10">
    <source>
        <dbReference type="Proteomes" id="UP000002279"/>
    </source>
</evidence>
<dbReference type="GO" id="GO:0019208">
    <property type="term" value="F:phosphatase regulator activity"/>
    <property type="evidence" value="ECO:0007669"/>
    <property type="project" value="Ensembl"/>
</dbReference>
<feature type="domain" description="Myotubularin phosphatase" evidence="8">
    <location>
        <begin position="1260"/>
        <end position="1793"/>
    </location>
</feature>
<dbReference type="Bgee" id="ENSOANG00000005856">
    <property type="expression patterns" value="Expressed in testis and 8 other cell types or tissues"/>
</dbReference>
<dbReference type="OMA" id="WFPQLHK"/>
<dbReference type="InterPro" id="IPR005112">
    <property type="entry name" value="dDENN_dom"/>
</dbReference>
<dbReference type="PANTHER" id="PTHR10807:SF4">
    <property type="entry name" value="MYOTUBULARIN-RELATED PROTEIN 13"/>
    <property type="match status" value="1"/>
</dbReference>
<dbReference type="SMART" id="SM00233">
    <property type="entry name" value="PH"/>
    <property type="match status" value="1"/>
</dbReference>